<evidence type="ECO:0000256" key="7">
    <source>
        <dbReference type="ARBA" id="ARBA00048539"/>
    </source>
</evidence>
<dbReference type="Gene3D" id="3.50.40.10">
    <property type="entry name" value="Phenylalanyl-trna Synthetase, Chain B, domain 3"/>
    <property type="match status" value="1"/>
</dbReference>
<dbReference type="InterPro" id="IPR012796">
    <property type="entry name" value="Lysidine-tRNA-synth_C"/>
</dbReference>
<dbReference type="NCBIfam" id="TIGR02433">
    <property type="entry name" value="lysidine_TilS_C"/>
    <property type="match status" value="1"/>
</dbReference>
<comment type="function">
    <text evidence="8">Ligates lysine onto the cytidine present at position 34 of the AUA codon-specific tRNA(Ile) that contains the anticodon CAU, in an ATP-dependent manner. Cytidine is converted to lysidine, thus changing the amino acid specificity of the tRNA from methionine to isoleucine.</text>
</comment>
<reference evidence="10" key="1">
    <citation type="submission" date="2012-02" db="EMBL/GenBank/DDBJ databases">
        <title>The complete genome of Solitalea canadensis DSM 3403.</title>
        <authorList>
            <consortium name="US DOE Joint Genome Institute (JGI-PGF)"/>
            <person name="Lucas S."/>
            <person name="Copeland A."/>
            <person name="Lapidus A."/>
            <person name="Glavina del Rio T."/>
            <person name="Dalin E."/>
            <person name="Tice H."/>
            <person name="Bruce D."/>
            <person name="Goodwin L."/>
            <person name="Pitluck S."/>
            <person name="Peters L."/>
            <person name="Ovchinnikova G."/>
            <person name="Lu M."/>
            <person name="Kyrpides N."/>
            <person name="Mavromatis K."/>
            <person name="Ivanova N."/>
            <person name="Brettin T."/>
            <person name="Detter J.C."/>
            <person name="Han C."/>
            <person name="Larimer F."/>
            <person name="Land M."/>
            <person name="Hauser L."/>
            <person name="Markowitz V."/>
            <person name="Cheng J.-F."/>
            <person name="Hugenholtz P."/>
            <person name="Woyke T."/>
            <person name="Wu D."/>
            <person name="Spring S."/>
            <person name="Schroeder M."/>
            <person name="Kopitz M."/>
            <person name="Brambilla E."/>
            <person name="Klenk H.-P."/>
            <person name="Eisen J.A."/>
        </authorList>
    </citation>
    <scope>NUCLEOTIDE SEQUENCE</scope>
    <source>
        <strain evidence="10">DSM 3403</strain>
    </source>
</reference>
<keyword evidence="6 8" id="KW-0067">ATP-binding</keyword>
<evidence type="ECO:0000256" key="2">
    <source>
        <dbReference type="ARBA" id="ARBA00022490"/>
    </source>
</evidence>
<dbReference type="Proteomes" id="UP000007590">
    <property type="component" value="Chromosome"/>
</dbReference>
<comment type="domain">
    <text evidence="8">The N-terminal region contains the highly conserved SGGXDS motif, predicted to be a P-loop motif involved in ATP binding.</text>
</comment>
<dbReference type="PANTHER" id="PTHR43033">
    <property type="entry name" value="TRNA(ILE)-LYSIDINE SYNTHASE-RELATED"/>
    <property type="match status" value="1"/>
</dbReference>
<dbReference type="InterPro" id="IPR014729">
    <property type="entry name" value="Rossmann-like_a/b/a_fold"/>
</dbReference>
<dbReference type="GO" id="GO:0005737">
    <property type="term" value="C:cytoplasm"/>
    <property type="evidence" value="ECO:0007669"/>
    <property type="project" value="UniProtKB-SubCell"/>
</dbReference>
<dbReference type="SMART" id="SM00977">
    <property type="entry name" value="TilS_C"/>
    <property type="match status" value="1"/>
</dbReference>
<accession>H8KWV3</accession>
<organism evidence="10 11">
    <name type="scientific">Solitalea canadensis (strain ATCC 29591 / DSM 3403 / JCM 21819 / LMG 8368 / NBRC 15130 / NCIMB 12057 / USAM 9D)</name>
    <name type="common">Flexibacter canadensis</name>
    <dbReference type="NCBI Taxonomy" id="929556"/>
    <lineage>
        <taxon>Bacteria</taxon>
        <taxon>Pseudomonadati</taxon>
        <taxon>Bacteroidota</taxon>
        <taxon>Sphingobacteriia</taxon>
        <taxon>Sphingobacteriales</taxon>
        <taxon>Sphingobacteriaceae</taxon>
        <taxon>Solitalea</taxon>
    </lineage>
</organism>
<evidence type="ECO:0000256" key="4">
    <source>
        <dbReference type="ARBA" id="ARBA00022694"/>
    </source>
</evidence>
<dbReference type="PANTHER" id="PTHR43033:SF1">
    <property type="entry name" value="TRNA(ILE)-LYSIDINE SYNTHASE-RELATED"/>
    <property type="match status" value="1"/>
</dbReference>
<dbReference type="SUPFAM" id="SSF52402">
    <property type="entry name" value="Adenine nucleotide alpha hydrolases-like"/>
    <property type="match status" value="1"/>
</dbReference>
<dbReference type="EC" id="6.3.4.19" evidence="8"/>
<evidence type="ECO:0000256" key="5">
    <source>
        <dbReference type="ARBA" id="ARBA00022741"/>
    </source>
</evidence>
<sequence length="436" mass="50180">MYKISDFLLPFKNFVNVQQLFGADNRILLAVSGGIDSVVMAHLFSAAGFNIGIAHCNFQLRENDADLDSAFVSELASHLKVPFHHVKFKTTTYAEEKKISIQMAARDLRYRWLRKIKEEFGYDQIAVAHHKSDTVETVLINMLRGTGIAGLHGILPKRDDIIRPLLYLTREDIEHIANICKITYREDLSNRSSKYLRNKLRNEVIPILKEINPDLEQTFAQTIEYVKESEELVNQYLEEKKAELFHDRQSEQLISIEKLNEQKHMQALLYGLLKSYNFSASTVAEIIGALNAQPGKQFLSSTHKIVKDRKHLILSSITNQEDAISMESLFIERIEPNKSFGIPFSNKIGCFDYEKLKLPLEVRTWQPGDSFIPLGMKSKKKLSDFLIDLKIPLNEKEKVKVVLSGSEIIWVAGYRINDRYKITPETKKIYILEFKN</sequence>
<dbReference type="EMBL" id="CP003349">
    <property type="protein sequence ID" value="AFD08282.1"/>
    <property type="molecule type" value="Genomic_DNA"/>
</dbReference>
<dbReference type="NCBIfam" id="TIGR02432">
    <property type="entry name" value="lysidine_TilS_N"/>
    <property type="match status" value="1"/>
</dbReference>
<dbReference type="RefSeq" id="WP_014681505.1">
    <property type="nucleotide sequence ID" value="NC_017770.1"/>
</dbReference>
<dbReference type="Gene3D" id="3.40.50.620">
    <property type="entry name" value="HUPs"/>
    <property type="match status" value="1"/>
</dbReference>
<dbReference type="STRING" id="929556.Solca_3272"/>
<dbReference type="OrthoDB" id="9807403at2"/>
<evidence type="ECO:0000256" key="1">
    <source>
        <dbReference type="ARBA" id="ARBA00004496"/>
    </source>
</evidence>
<comment type="similarity">
    <text evidence="8">Belongs to the tRNA(Ile)-lysidine synthase family.</text>
</comment>
<dbReference type="CDD" id="cd01992">
    <property type="entry name" value="TilS_N"/>
    <property type="match status" value="1"/>
</dbReference>
<name>H8KWV3_SOLCM</name>
<dbReference type="KEGG" id="scn:Solca_3272"/>
<protein>
    <recommendedName>
        <fullName evidence="8">tRNA(Ile)-lysidine synthase</fullName>
        <ecNumber evidence="8">6.3.4.19</ecNumber>
    </recommendedName>
    <alternativeName>
        <fullName evidence="8">tRNA(Ile)-2-lysyl-cytidine synthase</fullName>
    </alternativeName>
    <alternativeName>
        <fullName evidence="8">tRNA(Ile)-lysidine synthetase</fullName>
    </alternativeName>
</protein>
<dbReference type="InterPro" id="IPR012795">
    <property type="entry name" value="tRNA_Ile_lys_synt_N"/>
</dbReference>
<feature type="domain" description="Lysidine-tRNA(Ile) synthetase C-terminal" evidence="9">
    <location>
        <begin position="360"/>
        <end position="434"/>
    </location>
</feature>
<dbReference type="InterPro" id="IPR012094">
    <property type="entry name" value="tRNA_Ile_lys_synt"/>
</dbReference>
<comment type="catalytic activity">
    <reaction evidence="7 8">
        <text>cytidine(34) in tRNA(Ile2) + L-lysine + ATP = lysidine(34) in tRNA(Ile2) + AMP + diphosphate + H(+)</text>
        <dbReference type="Rhea" id="RHEA:43744"/>
        <dbReference type="Rhea" id="RHEA-COMP:10625"/>
        <dbReference type="Rhea" id="RHEA-COMP:10670"/>
        <dbReference type="ChEBI" id="CHEBI:15378"/>
        <dbReference type="ChEBI" id="CHEBI:30616"/>
        <dbReference type="ChEBI" id="CHEBI:32551"/>
        <dbReference type="ChEBI" id="CHEBI:33019"/>
        <dbReference type="ChEBI" id="CHEBI:82748"/>
        <dbReference type="ChEBI" id="CHEBI:83665"/>
        <dbReference type="ChEBI" id="CHEBI:456215"/>
        <dbReference type="EC" id="6.3.4.19"/>
    </reaction>
</comment>
<dbReference type="GO" id="GO:0032267">
    <property type="term" value="F:tRNA(Ile)-lysidine synthase activity"/>
    <property type="evidence" value="ECO:0007669"/>
    <property type="project" value="UniProtKB-EC"/>
</dbReference>
<evidence type="ECO:0000259" key="9">
    <source>
        <dbReference type="SMART" id="SM00977"/>
    </source>
</evidence>
<keyword evidence="4 8" id="KW-0819">tRNA processing</keyword>
<dbReference type="Pfam" id="PF01171">
    <property type="entry name" value="ATP_bind_3"/>
    <property type="match status" value="1"/>
</dbReference>
<dbReference type="HAMAP" id="MF_01161">
    <property type="entry name" value="tRNA_Ile_lys_synt"/>
    <property type="match status" value="1"/>
</dbReference>
<dbReference type="GO" id="GO:0006400">
    <property type="term" value="P:tRNA modification"/>
    <property type="evidence" value="ECO:0007669"/>
    <property type="project" value="UniProtKB-UniRule"/>
</dbReference>
<dbReference type="eggNOG" id="COG0037">
    <property type="taxonomic scope" value="Bacteria"/>
</dbReference>
<dbReference type="AlphaFoldDB" id="H8KWV3"/>
<keyword evidence="11" id="KW-1185">Reference proteome</keyword>
<proteinExistence type="inferred from homology"/>
<gene>
    <name evidence="8" type="primary">tilS</name>
    <name evidence="10" type="ordered locus">Solca_3272</name>
</gene>
<evidence type="ECO:0000313" key="11">
    <source>
        <dbReference type="Proteomes" id="UP000007590"/>
    </source>
</evidence>
<keyword evidence="5 8" id="KW-0547">Nucleotide-binding</keyword>
<dbReference type="InterPro" id="IPR011063">
    <property type="entry name" value="TilS/TtcA_N"/>
</dbReference>
<dbReference type="InterPro" id="IPR020825">
    <property type="entry name" value="Phe-tRNA_synthase-like_B3/B4"/>
</dbReference>
<evidence type="ECO:0000256" key="8">
    <source>
        <dbReference type="HAMAP-Rule" id="MF_01161"/>
    </source>
</evidence>
<dbReference type="SUPFAM" id="SSF56037">
    <property type="entry name" value="PheT/TilS domain"/>
    <property type="match status" value="1"/>
</dbReference>
<evidence type="ECO:0000256" key="3">
    <source>
        <dbReference type="ARBA" id="ARBA00022598"/>
    </source>
</evidence>
<comment type="subcellular location">
    <subcellularLocation>
        <location evidence="1 8">Cytoplasm</location>
    </subcellularLocation>
</comment>
<evidence type="ECO:0000256" key="6">
    <source>
        <dbReference type="ARBA" id="ARBA00022840"/>
    </source>
</evidence>
<evidence type="ECO:0000313" key="10">
    <source>
        <dbReference type="EMBL" id="AFD08282.1"/>
    </source>
</evidence>
<dbReference type="GO" id="GO:0005524">
    <property type="term" value="F:ATP binding"/>
    <property type="evidence" value="ECO:0007669"/>
    <property type="project" value="UniProtKB-UniRule"/>
</dbReference>
<feature type="binding site" evidence="8">
    <location>
        <begin position="32"/>
        <end position="37"/>
    </location>
    <ligand>
        <name>ATP</name>
        <dbReference type="ChEBI" id="CHEBI:30616"/>
    </ligand>
</feature>
<dbReference type="HOGENOM" id="CLU_018869_0_1_10"/>
<keyword evidence="2 8" id="KW-0963">Cytoplasm</keyword>
<keyword evidence="3 8" id="KW-0436">Ligase</keyword>
<dbReference type="Pfam" id="PF11734">
    <property type="entry name" value="TilS_C"/>
    <property type="match status" value="1"/>
</dbReference>